<gene>
    <name evidence="1" type="ORF">BDDG_01306</name>
</gene>
<organism evidence="1">
    <name type="scientific">Ajellomyces dermatitidis (strain ATCC 18188 / CBS 674.68)</name>
    <name type="common">Blastomyces dermatitidis</name>
    <dbReference type="NCBI Taxonomy" id="653446"/>
    <lineage>
        <taxon>Eukaryota</taxon>
        <taxon>Fungi</taxon>
        <taxon>Dikarya</taxon>
        <taxon>Ascomycota</taxon>
        <taxon>Pezizomycotina</taxon>
        <taxon>Eurotiomycetes</taxon>
        <taxon>Eurotiomycetidae</taxon>
        <taxon>Onygenales</taxon>
        <taxon>Ajellomycetaceae</taxon>
        <taxon>Blastomyces</taxon>
    </lineage>
</organism>
<accession>F2T5E4</accession>
<dbReference type="OrthoDB" id="20729at2759"/>
<name>F2T5E4_AJEDA</name>
<reference evidence="1" key="1">
    <citation type="submission" date="2010-03" db="EMBL/GenBank/DDBJ databases">
        <title>Annotation of Blastomyces dermatitidis strain ATCC 18188.</title>
        <authorList>
            <consortium name="The Broad Institute Genome Sequencing Platform"/>
            <consortium name="Broad Institute Genome Sequencing Center for Infectious Disease."/>
            <person name="Cuomo C."/>
            <person name="Klein B."/>
            <person name="Sullivan T."/>
            <person name="Heitman J."/>
            <person name="Young S."/>
            <person name="Zeng Q."/>
            <person name="Gargeya S."/>
            <person name="Alvarado L."/>
            <person name="Berlin A.M."/>
            <person name="Chapman S.B."/>
            <person name="Chen Z."/>
            <person name="Freedman E."/>
            <person name="Gellesch M."/>
            <person name="Goldberg J."/>
            <person name="Griggs A."/>
            <person name="Gujja S."/>
            <person name="Heilman E."/>
            <person name="Heiman D."/>
            <person name="Howarth C."/>
            <person name="Mehta T."/>
            <person name="Neiman D."/>
            <person name="Pearson M."/>
            <person name="Roberts A."/>
            <person name="Saif S."/>
            <person name="Shea T."/>
            <person name="Shenoy N."/>
            <person name="Sisk P."/>
            <person name="Stolte C."/>
            <person name="Sykes S."/>
            <person name="White J."/>
            <person name="Yandava C."/>
            <person name="Haas B."/>
            <person name="Nusbaum C."/>
            <person name="Birren B."/>
        </authorList>
    </citation>
    <scope>NUCLEOTIDE SEQUENCE [LARGE SCALE GENOMIC DNA]</scope>
    <source>
        <strain evidence="1">ATCC 18188</strain>
    </source>
</reference>
<evidence type="ECO:0000313" key="1">
    <source>
        <dbReference type="EMBL" id="EGE78369.2"/>
    </source>
</evidence>
<dbReference type="Proteomes" id="UP000007802">
    <property type="component" value="Unassembled WGS sequence"/>
</dbReference>
<protein>
    <submittedName>
        <fullName evidence="1">Uncharacterized protein</fullName>
    </submittedName>
</protein>
<dbReference type="HOGENOM" id="CLU_1045743_0_0_1"/>
<dbReference type="AlphaFoldDB" id="F2T5E4"/>
<dbReference type="EMBL" id="GG749409">
    <property type="protein sequence ID" value="EGE78369.2"/>
    <property type="molecule type" value="Genomic_DNA"/>
</dbReference>
<proteinExistence type="predicted"/>
<sequence>MADPDLENSNNNNVDINKHSSTFYGISFGCNVHKRRAQPRASASQALVHRIEMETGFYLERFTINLSPSDRDKSLLALYSRWVLQTLSALHYIHTHSVFLSNFGANSIWLRADMSIAVTVFIATVIPTPIPGYDDLGVETNNYEYVLQTPENAYRSGSLELLEHGQPAFGAAYDLFDWATFMCRLLTNDYSTCPLPRPGGYHTSPLMTMDPASWKDFSNDRRPWKYEEKRQKEGAWHVLEEQRLGYRLVKRGIDKRAMKSSIKSFAMAML</sequence>